<keyword evidence="1" id="KW-0812">Transmembrane</keyword>
<feature type="transmembrane region" description="Helical" evidence="1">
    <location>
        <begin position="27"/>
        <end position="47"/>
    </location>
</feature>
<organism evidence="2 3">
    <name type="scientific">Serinibacter arcticus</name>
    <dbReference type="NCBI Taxonomy" id="1655435"/>
    <lineage>
        <taxon>Bacteria</taxon>
        <taxon>Bacillati</taxon>
        <taxon>Actinomycetota</taxon>
        <taxon>Actinomycetes</taxon>
        <taxon>Micrococcales</taxon>
        <taxon>Beutenbergiaceae</taxon>
        <taxon>Serinibacter</taxon>
    </lineage>
</organism>
<keyword evidence="1" id="KW-1133">Transmembrane helix</keyword>
<gene>
    <name evidence="2" type="ORF">C8046_12355</name>
</gene>
<protein>
    <submittedName>
        <fullName evidence="2">DUF2273 domain-containing protein</fullName>
    </submittedName>
</protein>
<dbReference type="RefSeq" id="WP_109229715.1">
    <property type="nucleotide sequence ID" value="NZ_PYHR01000002.1"/>
</dbReference>
<evidence type="ECO:0000313" key="2">
    <source>
        <dbReference type="EMBL" id="PWD51334.1"/>
    </source>
</evidence>
<name>A0A2U1ZWJ1_9MICO</name>
<comment type="caution">
    <text evidence="2">The sequence shown here is derived from an EMBL/GenBank/DDBJ whole genome shotgun (WGS) entry which is preliminary data.</text>
</comment>
<accession>A0A2U1ZWJ1</accession>
<keyword evidence="1" id="KW-0472">Membrane</keyword>
<sequence>MDLMRTGLFAGLLLALSATVGGFGGFLLALVLGAIGLAVGAVLEGRLDLGALTGNRRRG</sequence>
<evidence type="ECO:0000256" key="1">
    <source>
        <dbReference type="SAM" id="Phobius"/>
    </source>
</evidence>
<reference evidence="2 3" key="1">
    <citation type="submission" date="2018-03" db="EMBL/GenBank/DDBJ databases">
        <title>Genome assembly of novel Miniimonas species PCH200.</title>
        <authorList>
            <person name="Thakur V."/>
            <person name="Kumar V."/>
            <person name="Singh D."/>
        </authorList>
    </citation>
    <scope>NUCLEOTIDE SEQUENCE [LARGE SCALE GENOMIC DNA]</scope>
    <source>
        <strain evidence="2 3">PCH200</strain>
    </source>
</reference>
<dbReference type="EMBL" id="PYHR01000002">
    <property type="protein sequence ID" value="PWD51334.1"/>
    <property type="molecule type" value="Genomic_DNA"/>
</dbReference>
<dbReference type="AlphaFoldDB" id="A0A2U1ZWJ1"/>
<dbReference type="Proteomes" id="UP000245166">
    <property type="component" value="Unassembled WGS sequence"/>
</dbReference>
<keyword evidence="3" id="KW-1185">Reference proteome</keyword>
<proteinExistence type="predicted"/>
<evidence type="ECO:0000313" key="3">
    <source>
        <dbReference type="Proteomes" id="UP000245166"/>
    </source>
</evidence>